<dbReference type="Pfam" id="PF00067">
    <property type="entry name" value="p450"/>
    <property type="match status" value="1"/>
</dbReference>
<protein>
    <recommendedName>
        <fullName evidence="11">Cytochrome P450</fullName>
    </recommendedName>
</protein>
<dbReference type="InterPro" id="IPR036396">
    <property type="entry name" value="Cyt_P450_sf"/>
</dbReference>
<evidence type="ECO:0000256" key="2">
    <source>
        <dbReference type="ARBA" id="ARBA00010617"/>
    </source>
</evidence>
<dbReference type="PANTHER" id="PTHR24291">
    <property type="entry name" value="CYTOCHROME P450 FAMILY 4"/>
    <property type="match status" value="1"/>
</dbReference>
<gene>
    <name evidence="9" type="ORF">CALMAC_LOCUS14358</name>
</gene>
<keyword evidence="5" id="KW-0560">Oxidoreductase</keyword>
<dbReference type="PRINTS" id="PR00385">
    <property type="entry name" value="P450"/>
</dbReference>
<keyword evidence="7" id="KW-0503">Monooxygenase</keyword>
<evidence type="ECO:0000256" key="7">
    <source>
        <dbReference type="ARBA" id="ARBA00023033"/>
    </source>
</evidence>
<proteinExistence type="inferred from homology"/>
<evidence type="ECO:0000313" key="9">
    <source>
        <dbReference type="EMBL" id="VEN55078.1"/>
    </source>
</evidence>
<keyword evidence="8" id="KW-0812">Transmembrane</keyword>
<dbReference type="GO" id="GO:0005506">
    <property type="term" value="F:iron ion binding"/>
    <property type="evidence" value="ECO:0007669"/>
    <property type="project" value="InterPro"/>
</dbReference>
<organism evidence="9 10">
    <name type="scientific">Callosobruchus maculatus</name>
    <name type="common">Southern cowpea weevil</name>
    <name type="synonym">Pulse bruchid</name>
    <dbReference type="NCBI Taxonomy" id="64391"/>
    <lineage>
        <taxon>Eukaryota</taxon>
        <taxon>Metazoa</taxon>
        <taxon>Ecdysozoa</taxon>
        <taxon>Arthropoda</taxon>
        <taxon>Hexapoda</taxon>
        <taxon>Insecta</taxon>
        <taxon>Pterygota</taxon>
        <taxon>Neoptera</taxon>
        <taxon>Endopterygota</taxon>
        <taxon>Coleoptera</taxon>
        <taxon>Polyphaga</taxon>
        <taxon>Cucujiformia</taxon>
        <taxon>Chrysomeloidea</taxon>
        <taxon>Chrysomelidae</taxon>
        <taxon>Bruchinae</taxon>
        <taxon>Bruchini</taxon>
        <taxon>Callosobruchus</taxon>
    </lineage>
</organism>
<keyword evidence="8" id="KW-0472">Membrane</keyword>
<evidence type="ECO:0000256" key="4">
    <source>
        <dbReference type="ARBA" id="ARBA00022723"/>
    </source>
</evidence>
<dbReference type="GO" id="GO:0004497">
    <property type="term" value="F:monooxygenase activity"/>
    <property type="evidence" value="ECO:0007669"/>
    <property type="project" value="UniProtKB-KW"/>
</dbReference>
<evidence type="ECO:0008006" key="11">
    <source>
        <dbReference type="Google" id="ProtNLM"/>
    </source>
</evidence>
<accession>A0A653D4H4</accession>
<name>A0A653D4H4_CALMS</name>
<dbReference type="EMBL" id="CAACVG010010125">
    <property type="protein sequence ID" value="VEN55078.1"/>
    <property type="molecule type" value="Genomic_DNA"/>
</dbReference>
<dbReference type="OrthoDB" id="1470350at2759"/>
<keyword evidence="3" id="KW-0349">Heme</keyword>
<evidence type="ECO:0000256" key="6">
    <source>
        <dbReference type="ARBA" id="ARBA00023004"/>
    </source>
</evidence>
<evidence type="ECO:0000256" key="8">
    <source>
        <dbReference type="SAM" id="Phobius"/>
    </source>
</evidence>
<dbReference type="PANTHER" id="PTHR24291:SF187">
    <property type="entry name" value="CYTOCHROME P450 4AE1-RELATED"/>
    <property type="match status" value="1"/>
</dbReference>
<dbReference type="Proteomes" id="UP000410492">
    <property type="component" value="Unassembled WGS sequence"/>
</dbReference>
<keyword evidence="4" id="KW-0479">Metal-binding</keyword>
<sequence length="350" mass="40474">MGNNYKPDVVATAHRCIAMFVVILCSIITVILFVIKYDQYAMRNKDKQLLWLDTVPGYPLFGNIFEFRGPRETLNDVRRLHATYGKTILIRAPLQRMIISYDYDFLEFVLSSPNILDKTIEYRYLHRWLGTGLLTSDESAMGVSVNAQEVEDSEYVKNVKLLCRIVTGRATTFYERPDLLYWLSPNYCREKKAVKQIHNFTYSVIDSRIKTLQNSTNVQNDTEGKAVPFLDMLLKSTVDGRPLTREEIREEVDTFMFEGHDTTGSAISFALYLLASHQDVQDHALEEQKTIFCENVHRPSTYNDLQQMKYLECVIKETLRLYPSVPLYGRNTDQPVVYKGNVIPEDIDMA</sequence>
<evidence type="ECO:0000256" key="1">
    <source>
        <dbReference type="ARBA" id="ARBA00001971"/>
    </source>
</evidence>
<feature type="transmembrane region" description="Helical" evidence="8">
    <location>
        <begin position="12"/>
        <end position="35"/>
    </location>
</feature>
<keyword evidence="8" id="KW-1133">Transmembrane helix</keyword>
<dbReference type="AlphaFoldDB" id="A0A653D4H4"/>
<dbReference type="GO" id="GO:0016705">
    <property type="term" value="F:oxidoreductase activity, acting on paired donors, with incorporation or reduction of molecular oxygen"/>
    <property type="evidence" value="ECO:0007669"/>
    <property type="project" value="InterPro"/>
</dbReference>
<dbReference type="GO" id="GO:0020037">
    <property type="term" value="F:heme binding"/>
    <property type="evidence" value="ECO:0007669"/>
    <property type="project" value="InterPro"/>
</dbReference>
<reference evidence="9 10" key="1">
    <citation type="submission" date="2019-01" db="EMBL/GenBank/DDBJ databases">
        <authorList>
            <person name="Sayadi A."/>
        </authorList>
    </citation>
    <scope>NUCLEOTIDE SEQUENCE [LARGE SCALE GENOMIC DNA]</scope>
</reference>
<evidence type="ECO:0000313" key="10">
    <source>
        <dbReference type="Proteomes" id="UP000410492"/>
    </source>
</evidence>
<keyword evidence="6" id="KW-0408">Iron</keyword>
<dbReference type="InterPro" id="IPR001128">
    <property type="entry name" value="Cyt_P450"/>
</dbReference>
<comment type="similarity">
    <text evidence="2">Belongs to the cytochrome P450 family.</text>
</comment>
<evidence type="ECO:0000256" key="5">
    <source>
        <dbReference type="ARBA" id="ARBA00023002"/>
    </source>
</evidence>
<keyword evidence="10" id="KW-1185">Reference proteome</keyword>
<evidence type="ECO:0000256" key="3">
    <source>
        <dbReference type="ARBA" id="ARBA00022617"/>
    </source>
</evidence>
<dbReference type="InterPro" id="IPR050196">
    <property type="entry name" value="Cytochrome_P450_Monoox"/>
</dbReference>
<dbReference type="SUPFAM" id="SSF48264">
    <property type="entry name" value="Cytochrome P450"/>
    <property type="match status" value="1"/>
</dbReference>
<dbReference type="Gene3D" id="1.10.630.10">
    <property type="entry name" value="Cytochrome P450"/>
    <property type="match status" value="2"/>
</dbReference>
<comment type="cofactor">
    <cofactor evidence="1">
        <name>heme</name>
        <dbReference type="ChEBI" id="CHEBI:30413"/>
    </cofactor>
</comment>